<reference evidence="2" key="2">
    <citation type="submission" date="2025-08" db="UniProtKB">
        <authorList>
            <consortium name="RefSeq"/>
        </authorList>
    </citation>
    <scope>IDENTIFICATION</scope>
    <source>
        <tissue evidence="2">Leaf</tissue>
    </source>
</reference>
<gene>
    <name evidence="2" type="primary">LOC142163235</name>
</gene>
<dbReference type="Proteomes" id="UP000790787">
    <property type="component" value="Chromosome 8"/>
</dbReference>
<keyword evidence="1" id="KW-1185">Reference proteome</keyword>
<evidence type="ECO:0000313" key="1">
    <source>
        <dbReference type="Proteomes" id="UP000790787"/>
    </source>
</evidence>
<reference evidence="1" key="1">
    <citation type="journal article" date="2014" name="Nat. Commun.">
        <title>The tobacco genome sequence and its comparison with those of tomato and potato.</title>
        <authorList>
            <person name="Sierro N."/>
            <person name="Battey J.N."/>
            <person name="Ouadi S."/>
            <person name="Bakaher N."/>
            <person name="Bovet L."/>
            <person name="Willig A."/>
            <person name="Goepfert S."/>
            <person name="Peitsch M.C."/>
            <person name="Ivanov N.V."/>
        </authorList>
    </citation>
    <scope>NUCLEOTIDE SEQUENCE [LARGE SCALE GENOMIC DNA]</scope>
</reference>
<protein>
    <submittedName>
        <fullName evidence="2">Uncharacterized protein LOC142163235</fullName>
    </submittedName>
</protein>
<name>A0AC58RV49_TOBAC</name>
<proteinExistence type="predicted"/>
<evidence type="ECO:0000313" key="2">
    <source>
        <dbReference type="RefSeq" id="XP_075076602.1"/>
    </source>
</evidence>
<dbReference type="RefSeq" id="XP_075076602.1">
    <property type="nucleotide sequence ID" value="XM_075220501.1"/>
</dbReference>
<organism evidence="1 2">
    <name type="scientific">Nicotiana tabacum</name>
    <name type="common">Common tobacco</name>
    <dbReference type="NCBI Taxonomy" id="4097"/>
    <lineage>
        <taxon>Eukaryota</taxon>
        <taxon>Viridiplantae</taxon>
        <taxon>Streptophyta</taxon>
        <taxon>Embryophyta</taxon>
        <taxon>Tracheophyta</taxon>
        <taxon>Spermatophyta</taxon>
        <taxon>Magnoliopsida</taxon>
        <taxon>eudicotyledons</taxon>
        <taxon>Gunneridae</taxon>
        <taxon>Pentapetalae</taxon>
        <taxon>asterids</taxon>
        <taxon>lamiids</taxon>
        <taxon>Solanales</taxon>
        <taxon>Solanaceae</taxon>
        <taxon>Nicotianoideae</taxon>
        <taxon>Nicotianeae</taxon>
        <taxon>Nicotiana</taxon>
    </lineage>
</organism>
<accession>A0AC58RV49</accession>
<sequence length="1006" mass="117724">MKAWSEDFNVQDEVLKTIPLWVRFPNLPINCWSMKALSKIGSILGNPVYADECITSSIRISYARMLIEMDITKPLPRSVKLQDSKERLIQQEVTYDWEPKYYTKCLKIRTDRDGGNEKKVNEQQKITETTQQLEPKSKDKDAQEKDEGWITVLGKSAAREAKAKQLEEQELSGRNGFQSLAKDQTYDEPGTSKMQMRSSAQKEIKEFIKGNNKAIIALVEHRVKEHKTNEVIKKIAPGWKWISNASASHKIRIWVIWDPRIYTFEPMEVDEQLIHGQIRIISKAVMFGFSAIYGLHTIKDRLKLWSKMRQIHSIQQGPWLAMGDYNVVLHTQDRQYGSEVQEMETKHFKEYMKDTGMNELQYVGRSYTWTNNHTYSRIDSGLVNVNWMMTMPNVKVQVLEPLVSDHSSLKLVITHVQGKKNRPFRFFNCIADNPQFMQQIEIAWKERSTKRIIQAVWNNLKSVKEVIKTINIQHYKGVDERIKEVRRELQGVQEEMSFKLQNKELVEKEKALKYGCKIKREQQIQLIMQVTKEEVWAALKDISDLKAPGYDGFNVVFFKKAWKIVGEDITQAVLEFFETTYMYRPINCTSITLVPKVRNPVSVKEYRPISCCTVLYKVAKSTFVLGRVITNNIILSHELVKEYGRRGVSPRCMMKLDMQKAYDSIEWPFMEQVLNTLAFPNQFVRWIMACMETVTYTGVINENLTKPFEAKKGLRQGDPMSPFLFVLAMEYLTRSLMSLNYIPDFNYYPKCAKMQILQLDFVDDRLLFCRGDIGSVKLLFHCFMEFSKASGLTYWAQIFVLPKKITKLIEAICRSFLWTGEGSVSKKALLAWEKVCLPKSAGGFNIMDITIWNKAAICKQYKNLCKEKKKLWIQWMHSYYIKDRHIWETQLKQTSWMVSKIMKAKKTFMEAGFGYDDIMKMNNCSIKNIYHRLRGRFDKHLFFECSYANTLWSTLLAWQGIKRLVNGWDEELRWAEMCTKRKTAAVELYKMALAAIVYYVWQERNA</sequence>